<dbReference type="STRING" id="540747.SAMN04488031_101182"/>
<dbReference type="Proteomes" id="UP000325785">
    <property type="component" value="Chromosome"/>
</dbReference>
<evidence type="ECO:0000256" key="1">
    <source>
        <dbReference type="SAM" id="SignalP"/>
    </source>
</evidence>
<evidence type="ECO:0000313" key="5">
    <source>
        <dbReference type="Proteomes" id="UP000325785"/>
    </source>
</evidence>
<keyword evidence="4" id="KW-1185">Reference proteome</keyword>
<sequence>MPRLSHALTLSTCLAVPLPALAQTVLSGNYSIDGFLCVGNACTGSETFDAFDDLKIKGSAIGILFEDTEGSSTHDWRLQANATNEDSFFLRDVTDGTTPFKILGFAPDNSLFVDSDGEIGLGTSVPQARLHVETTASSGIRINRSNTSAGQQAWETYIDPNGKFAILDATNTTAPIGISPGTPSGALLFGSTRTVFNNASEDFNFEVRGQAYRPLIFANAGTGRVGIGTDGPDAPLEVSSNETFSYFRITAEQAAINKSVDVTFTGGPLGTGELRYNIVDGDGPEMKLNANGDIEIGGTLTTGGPTCASGCDAVFDAEFERLSVTEHAALMWDKGYLPAVGPTLPGQPMNVSEKMGAVLNELEHAHIYIEELHRENAAREARFEARIAALTARLDALETGD</sequence>
<evidence type="ECO:0000313" key="3">
    <source>
        <dbReference type="EMBL" id="QEW27352.1"/>
    </source>
</evidence>
<dbReference type="OrthoDB" id="4463518at2"/>
<reference evidence="2 4" key="1">
    <citation type="submission" date="2015-04" db="EMBL/GenBank/DDBJ databases">
        <title>The draft genome sequence of Roseovarius indicus B108T.</title>
        <authorList>
            <person name="Li G."/>
            <person name="Lai Q."/>
            <person name="Shao Z."/>
            <person name="Yan P."/>
        </authorList>
    </citation>
    <scope>NUCLEOTIDE SEQUENCE [LARGE SCALE GENOMIC DNA]</scope>
    <source>
        <strain evidence="2 4">B108</strain>
    </source>
</reference>
<name>A0A0T5P992_9RHOB</name>
<dbReference type="EMBL" id="LAXI01000005">
    <property type="protein sequence ID" value="KRS17851.1"/>
    <property type="molecule type" value="Genomic_DNA"/>
</dbReference>
<feature type="chain" id="PRO_5010437466" evidence="1">
    <location>
        <begin position="23"/>
        <end position="401"/>
    </location>
</feature>
<dbReference type="KEGG" id="rid:RIdsm_03164"/>
<organism evidence="2 4">
    <name type="scientific">Roseovarius indicus</name>
    <dbReference type="NCBI Taxonomy" id="540747"/>
    <lineage>
        <taxon>Bacteria</taxon>
        <taxon>Pseudomonadati</taxon>
        <taxon>Pseudomonadota</taxon>
        <taxon>Alphaproteobacteria</taxon>
        <taxon>Rhodobacterales</taxon>
        <taxon>Roseobacteraceae</taxon>
        <taxon>Roseovarius</taxon>
    </lineage>
</organism>
<dbReference type="PATRIC" id="fig|540747.5.peg.4877"/>
<accession>A0A0T5P992</accession>
<evidence type="ECO:0000313" key="2">
    <source>
        <dbReference type="EMBL" id="KRS17851.1"/>
    </source>
</evidence>
<dbReference type="EMBL" id="CP031598">
    <property type="protein sequence ID" value="QEW27352.1"/>
    <property type="molecule type" value="Genomic_DNA"/>
</dbReference>
<dbReference type="Proteomes" id="UP000051401">
    <property type="component" value="Unassembled WGS sequence"/>
</dbReference>
<keyword evidence="1" id="KW-0732">Signal</keyword>
<reference evidence="3 5" key="2">
    <citation type="submission" date="2018-08" db="EMBL/GenBank/DDBJ databases">
        <title>Genetic Globetrotter - A new plasmid hitch-hiking vast phylogenetic and geographic distances.</title>
        <authorList>
            <person name="Vollmers J."/>
            <person name="Petersen J."/>
        </authorList>
    </citation>
    <scope>NUCLEOTIDE SEQUENCE [LARGE SCALE GENOMIC DNA]</scope>
    <source>
        <strain evidence="3 5">DSM 26383</strain>
    </source>
</reference>
<evidence type="ECO:0000313" key="4">
    <source>
        <dbReference type="Proteomes" id="UP000051401"/>
    </source>
</evidence>
<gene>
    <name evidence="3" type="ORF">RIdsm_03164</name>
    <name evidence="2" type="ORF">XM52_09775</name>
</gene>
<protein>
    <submittedName>
        <fullName evidence="2">Uncharacterized protein</fullName>
    </submittedName>
</protein>
<feature type="signal peptide" evidence="1">
    <location>
        <begin position="1"/>
        <end position="22"/>
    </location>
</feature>
<dbReference type="RefSeq" id="WP_057815754.1">
    <property type="nucleotide sequence ID" value="NZ_CP031598.1"/>
</dbReference>
<dbReference type="AlphaFoldDB" id="A0A0T5P992"/>
<proteinExistence type="predicted"/>